<dbReference type="GO" id="GO:0031901">
    <property type="term" value="C:early endosome membrane"/>
    <property type="evidence" value="ECO:0007669"/>
    <property type="project" value="TreeGrafter"/>
</dbReference>
<dbReference type="OrthoDB" id="70570at2759"/>
<protein>
    <recommendedName>
        <fullName evidence="6">FYVE-type domain-containing protein</fullName>
    </recommendedName>
</protein>
<dbReference type="Gene3D" id="3.30.40.10">
    <property type="entry name" value="Zinc/RING finger domain, C3HC4 (zinc finger)"/>
    <property type="match status" value="1"/>
</dbReference>
<feature type="domain" description="FYVE-type" evidence="6">
    <location>
        <begin position="341"/>
        <end position="400"/>
    </location>
</feature>
<dbReference type="GO" id="GO:0008270">
    <property type="term" value="F:zinc ion binding"/>
    <property type="evidence" value="ECO:0007669"/>
    <property type="project" value="UniProtKB-KW"/>
</dbReference>
<keyword evidence="8" id="KW-1185">Reference proteome</keyword>
<dbReference type="Pfam" id="PF11979">
    <property type="entry name" value="SARA_C"/>
    <property type="match status" value="1"/>
</dbReference>
<feature type="compositionally biased region" description="Low complexity" evidence="5">
    <location>
        <begin position="84"/>
        <end position="95"/>
    </location>
</feature>
<proteinExistence type="predicted"/>
<reference evidence="7 8" key="1">
    <citation type="submission" date="2017-06" db="EMBL/GenBank/DDBJ databases">
        <title>A platform for efficient transgenesis in Macrostomum lignano, a flatworm model organism for stem cell research.</title>
        <authorList>
            <person name="Berezikov E."/>
        </authorList>
    </citation>
    <scope>NUCLEOTIDE SEQUENCE [LARGE SCALE GENOMIC DNA]</scope>
    <source>
        <strain evidence="7">DV1</strain>
        <tissue evidence="7">Whole organism</tissue>
    </source>
</reference>
<dbReference type="InterPro" id="IPR013083">
    <property type="entry name" value="Znf_RING/FYVE/PHD"/>
</dbReference>
<evidence type="ECO:0000256" key="1">
    <source>
        <dbReference type="ARBA" id="ARBA00022723"/>
    </source>
</evidence>
<dbReference type="SUPFAM" id="SSF57903">
    <property type="entry name" value="FYVE/PHD zinc finger"/>
    <property type="match status" value="1"/>
</dbReference>
<keyword evidence="2 4" id="KW-0863">Zinc-finger</keyword>
<evidence type="ECO:0000256" key="5">
    <source>
        <dbReference type="SAM" id="MobiDB-lite"/>
    </source>
</evidence>
<dbReference type="InterPro" id="IPR011011">
    <property type="entry name" value="Znf_FYVE_PHD"/>
</dbReference>
<dbReference type="PROSITE" id="PS50178">
    <property type="entry name" value="ZF_FYVE"/>
    <property type="match status" value="1"/>
</dbReference>
<dbReference type="InterPro" id="IPR022557">
    <property type="entry name" value="SARA-like_C"/>
</dbReference>
<dbReference type="STRING" id="282301.A0A267FVT7"/>
<feature type="compositionally biased region" description="Pro residues" evidence="5">
    <location>
        <begin position="261"/>
        <end position="272"/>
    </location>
</feature>
<feature type="compositionally biased region" description="Low complexity" evidence="5">
    <location>
        <begin position="187"/>
        <end position="205"/>
    </location>
</feature>
<dbReference type="AlphaFoldDB" id="A0A267FVT7"/>
<feature type="compositionally biased region" description="Low complexity" evidence="5">
    <location>
        <begin position="138"/>
        <end position="177"/>
    </location>
</feature>
<dbReference type="Proteomes" id="UP000215902">
    <property type="component" value="Unassembled WGS sequence"/>
</dbReference>
<organism evidence="7 8">
    <name type="scientific">Macrostomum lignano</name>
    <dbReference type="NCBI Taxonomy" id="282301"/>
    <lineage>
        <taxon>Eukaryota</taxon>
        <taxon>Metazoa</taxon>
        <taxon>Spiralia</taxon>
        <taxon>Lophotrochozoa</taxon>
        <taxon>Platyhelminthes</taxon>
        <taxon>Rhabditophora</taxon>
        <taxon>Macrostomorpha</taxon>
        <taxon>Macrostomida</taxon>
        <taxon>Macrostomidae</taxon>
        <taxon>Macrostomum</taxon>
    </lineage>
</organism>
<name>A0A267FVT7_9PLAT</name>
<comment type="caution">
    <text evidence="7">The sequence shown here is derived from an EMBL/GenBank/DDBJ whole genome shotgun (WGS) entry which is preliminary data.</text>
</comment>
<evidence type="ECO:0000313" key="7">
    <source>
        <dbReference type="EMBL" id="PAA77197.1"/>
    </source>
</evidence>
<feature type="compositionally biased region" description="Polar residues" evidence="5">
    <location>
        <begin position="65"/>
        <end position="80"/>
    </location>
</feature>
<dbReference type="InterPro" id="IPR017455">
    <property type="entry name" value="Znf_FYVE-rel"/>
</dbReference>
<evidence type="ECO:0000313" key="8">
    <source>
        <dbReference type="Proteomes" id="UP000215902"/>
    </source>
</evidence>
<evidence type="ECO:0000256" key="3">
    <source>
        <dbReference type="ARBA" id="ARBA00022833"/>
    </source>
</evidence>
<dbReference type="SMART" id="SM00064">
    <property type="entry name" value="FYVE"/>
    <property type="match status" value="1"/>
</dbReference>
<feature type="compositionally biased region" description="Polar residues" evidence="5">
    <location>
        <begin position="1"/>
        <end position="11"/>
    </location>
</feature>
<feature type="compositionally biased region" description="Pro residues" evidence="5">
    <location>
        <begin position="96"/>
        <end position="117"/>
    </location>
</feature>
<dbReference type="Pfam" id="PF01363">
    <property type="entry name" value="FYVE"/>
    <property type="match status" value="1"/>
</dbReference>
<accession>A0A267FVT7</accession>
<evidence type="ECO:0000256" key="2">
    <source>
        <dbReference type="ARBA" id="ARBA00022771"/>
    </source>
</evidence>
<dbReference type="PANTHER" id="PTHR46319:SF3">
    <property type="entry name" value="ZINC FINGER FYVE DOMAIN-CONTAINING PROTEIN"/>
    <property type="match status" value="1"/>
</dbReference>
<dbReference type="EMBL" id="NIVC01000758">
    <property type="protein sequence ID" value="PAA77197.1"/>
    <property type="molecule type" value="Genomic_DNA"/>
</dbReference>
<keyword evidence="1" id="KW-0479">Metal-binding</keyword>
<dbReference type="PANTHER" id="PTHR46319">
    <property type="entry name" value="ZINC FINGER FYVE DOMAIN-CONTAINING PROTEIN"/>
    <property type="match status" value="1"/>
</dbReference>
<evidence type="ECO:0000259" key="6">
    <source>
        <dbReference type="PROSITE" id="PS50178"/>
    </source>
</evidence>
<keyword evidence="3" id="KW-0862">Zinc</keyword>
<feature type="region of interest" description="Disordered" evidence="5">
    <location>
        <begin position="1"/>
        <end position="285"/>
    </location>
</feature>
<dbReference type="GO" id="GO:0016197">
    <property type="term" value="P:endosomal transport"/>
    <property type="evidence" value="ECO:0007669"/>
    <property type="project" value="TreeGrafter"/>
</dbReference>
<evidence type="ECO:0000256" key="4">
    <source>
        <dbReference type="PROSITE-ProRule" id="PRU00091"/>
    </source>
</evidence>
<gene>
    <name evidence="7" type="ORF">BOX15_Mlig008715g4</name>
</gene>
<dbReference type="InterPro" id="IPR000306">
    <property type="entry name" value="Znf_FYVE"/>
</dbReference>
<feature type="compositionally biased region" description="Pro residues" evidence="5">
    <location>
        <begin position="403"/>
        <end position="434"/>
    </location>
</feature>
<feature type="compositionally biased region" description="Low complexity" evidence="5">
    <location>
        <begin position="273"/>
        <end position="285"/>
    </location>
</feature>
<sequence>MQRPKSLQLTLPTAAASTAAESAPATTSAPASASTSAASPGVEAMEENEPLTSPAKADGHGGSNGEQSVRTPTNDITNIADSGPAATQAAPQQLQSPPPAQTQPAPPSLLLTPPPPLSLQSALPARRPARPSSLLLVTPAGQWAPPATPQQPAATTAASAAASPSPAPVRALPSRRPTSLCLPSRWTPAEAASQSPQAAAASPATPTQPTPSPLGLRRPSPFPELPPAVKRLRPSGGGSGLAFTPAANFLTQAPAATPSSELPPSPFPPPTPSSTLTLSSSSSPSTEPTVAAVVSAASAAAAAVTGAVEDAEMESPTASTASSTLSCSSQLGFVKPYWVPDRDAPLCMRCGAKFTVLRRRHHCRACGRVLCSACACHTARLAFLGGAKARVCAACHQQLTLPPPPPPPPLPPPSAPPPQRPPGVPRPGLAPQPPRSVVFEDGVRPGAVSPDRGDGLEPSLAPLDGSQLPPLCSHAPPLEDAEAALAAGRTLSYRVCRSVRVTARLLQSLPCCTPAGSAWWLLLSRGLSTVGQAELFLLIQRDDGEALPPPHAFALVYSAYERAYSGGWLGHLDFLPAPRRLGPLLGDRSHAGLLLFRPGRLHCTLHLGLPAEAGGQPPLCGLLVLRWEAPWAELFPCGCCCGLGCEHRVYPCPLTSVRRRSPVFGELSRSLAGMLVDTKNFSHGCRARRVSACGFEPAARWCAAPLKPTTACRRPWRPQLRRRAVRAMAVGAGVRCELLPGC</sequence>
<feature type="region of interest" description="Disordered" evidence="5">
    <location>
        <begin position="403"/>
        <end position="461"/>
    </location>
</feature>
<feature type="compositionally biased region" description="Low complexity" evidence="5">
    <location>
        <begin position="12"/>
        <end position="40"/>
    </location>
</feature>